<dbReference type="RefSeq" id="WP_153343780.1">
    <property type="nucleotide sequence ID" value="NZ_WIVE01000028.1"/>
</dbReference>
<keyword evidence="3" id="KW-1185">Reference proteome</keyword>
<dbReference type="EMBL" id="WIVE01000028">
    <property type="protein sequence ID" value="MQX36872.1"/>
    <property type="molecule type" value="Genomic_DNA"/>
</dbReference>
<feature type="domain" description="IrrE N-terminal-like" evidence="1">
    <location>
        <begin position="43"/>
        <end position="153"/>
    </location>
</feature>
<dbReference type="AlphaFoldDB" id="A0A7X1ZGB4"/>
<reference evidence="2 3" key="1">
    <citation type="submission" date="2019-10" db="EMBL/GenBank/DDBJ databases">
        <title>Draft whole-genome sequence of the purple nonsulfur photosynthetic bacterium Roseospira navarrensis DSM 15114.</title>
        <authorList>
            <person name="Kyndt J.A."/>
            <person name="Meyer T.E."/>
        </authorList>
    </citation>
    <scope>NUCLEOTIDE SEQUENCE [LARGE SCALE GENOMIC DNA]</scope>
    <source>
        <strain evidence="2 3">DSM 15114</strain>
    </source>
</reference>
<name>A0A7X1ZGB4_9PROT</name>
<dbReference type="Gene3D" id="1.10.10.2910">
    <property type="match status" value="1"/>
</dbReference>
<dbReference type="InterPro" id="IPR010359">
    <property type="entry name" value="IrrE_HExxH"/>
</dbReference>
<dbReference type="OrthoDB" id="9794834at2"/>
<comment type="caution">
    <text evidence="2">The sequence shown here is derived from an EMBL/GenBank/DDBJ whole genome shotgun (WGS) entry which is preliminary data.</text>
</comment>
<dbReference type="PANTHER" id="PTHR43236:SF1">
    <property type="entry name" value="BLL7220 PROTEIN"/>
    <property type="match status" value="1"/>
</dbReference>
<organism evidence="2 3">
    <name type="scientific">Roseospira navarrensis</name>
    <dbReference type="NCBI Taxonomy" id="140058"/>
    <lineage>
        <taxon>Bacteria</taxon>
        <taxon>Pseudomonadati</taxon>
        <taxon>Pseudomonadota</taxon>
        <taxon>Alphaproteobacteria</taxon>
        <taxon>Rhodospirillales</taxon>
        <taxon>Rhodospirillaceae</taxon>
        <taxon>Roseospira</taxon>
    </lineage>
</organism>
<evidence type="ECO:0000259" key="1">
    <source>
        <dbReference type="Pfam" id="PF06114"/>
    </source>
</evidence>
<proteinExistence type="predicted"/>
<protein>
    <submittedName>
        <fullName evidence="2">ImmA/IrrE family metallo-endopeptidase</fullName>
    </submittedName>
</protein>
<dbReference type="PANTHER" id="PTHR43236">
    <property type="entry name" value="ANTITOXIN HIGA1"/>
    <property type="match status" value="1"/>
</dbReference>
<evidence type="ECO:0000313" key="2">
    <source>
        <dbReference type="EMBL" id="MQX36872.1"/>
    </source>
</evidence>
<dbReference type="Proteomes" id="UP000434582">
    <property type="component" value="Unassembled WGS sequence"/>
</dbReference>
<evidence type="ECO:0000313" key="3">
    <source>
        <dbReference type="Proteomes" id="UP000434582"/>
    </source>
</evidence>
<sequence length="159" mass="17925">MSDQKFAAATASGLTKNSVEKLAESVAKQVGYDIGGNLEDIVEKLGGDIQYKDFWNENTDSGSTEIRGERDFTIFLSWDTSQTRDRFTLAHELGHYVLHFLWPNRNGEITGPVKALRYGSDRTEWEANWFAAAFLMPESDFRNAYKDTNGDITEEGLSL</sequence>
<dbReference type="InterPro" id="IPR052345">
    <property type="entry name" value="Rad_response_metalloprotease"/>
</dbReference>
<dbReference type="Pfam" id="PF06114">
    <property type="entry name" value="Peptidase_M78"/>
    <property type="match status" value="1"/>
</dbReference>
<accession>A0A7X1ZGB4</accession>
<gene>
    <name evidence="2" type="ORF">GHC57_10125</name>
</gene>